<evidence type="ECO:0000259" key="1">
    <source>
        <dbReference type="Pfam" id="PF00534"/>
    </source>
</evidence>
<dbReference type="PANTHER" id="PTHR45947:SF13">
    <property type="entry name" value="TRANSFERASE"/>
    <property type="match status" value="1"/>
</dbReference>
<evidence type="ECO:0000313" key="3">
    <source>
        <dbReference type="EMBL" id="MEY8244352.1"/>
    </source>
</evidence>
<dbReference type="Pfam" id="PF13439">
    <property type="entry name" value="Glyco_transf_4"/>
    <property type="match status" value="1"/>
</dbReference>
<feature type="domain" description="Glycosyltransferase subfamily 4-like N-terminal" evidence="2">
    <location>
        <begin position="15"/>
        <end position="174"/>
    </location>
</feature>
<feature type="domain" description="Glycosyl transferase family 1" evidence="1">
    <location>
        <begin position="186"/>
        <end position="347"/>
    </location>
</feature>
<proteinExistence type="predicted"/>
<keyword evidence="3" id="KW-0328">Glycosyltransferase</keyword>
<dbReference type="RefSeq" id="WP_369863144.1">
    <property type="nucleotide sequence ID" value="NZ_JBCLPP010000003.1"/>
</dbReference>
<evidence type="ECO:0000259" key="2">
    <source>
        <dbReference type="Pfam" id="PF13439"/>
    </source>
</evidence>
<keyword evidence="4" id="KW-1185">Reference proteome</keyword>
<dbReference type="EC" id="2.4.-.-" evidence="3"/>
<dbReference type="Gene3D" id="3.40.50.2000">
    <property type="entry name" value="Glycogen Phosphorylase B"/>
    <property type="match status" value="2"/>
</dbReference>
<dbReference type="InterPro" id="IPR050194">
    <property type="entry name" value="Glycosyltransferase_grp1"/>
</dbReference>
<dbReference type="Pfam" id="PF00534">
    <property type="entry name" value="Glycos_transf_1"/>
    <property type="match status" value="1"/>
</dbReference>
<gene>
    <name evidence="3" type="ORF">AAK873_01815</name>
</gene>
<dbReference type="SUPFAM" id="SSF53756">
    <property type="entry name" value="UDP-Glycosyltransferase/glycogen phosphorylase"/>
    <property type="match status" value="1"/>
</dbReference>
<dbReference type="Proteomes" id="UP001565200">
    <property type="component" value="Unassembled WGS sequence"/>
</dbReference>
<comment type="caution">
    <text evidence="3">The sequence shown here is derived from an EMBL/GenBank/DDBJ whole genome shotgun (WGS) entry which is preliminary data.</text>
</comment>
<accession>A0ABV4CSJ3</accession>
<evidence type="ECO:0000313" key="4">
    <source>
        <dbReference type="Proteomes" id="UP001565200"/>
    </source>
</evidence>
<keyword evidence="3" id="KW-0808">Transferase</keyword>
<sequence length="373" mass="42171">MKILHIGKFYSPIEGGIESINHVVVEALTGAQQRIISFNNKNSSVDEDVENIPVVRASSQGILASQPLSFKYFRELKRSIKLFDPDIIHFHYPNPLGAIYLLLSIRKRNKLIVHWHSDVVAQRIMKPFIRPVENKLLRRSNVVIATSPAYIDASDNLRPVKDKIVVIPCSIDEDKFKLKTADEPYIREIQEKYGNKPIVFFVGRHVEYKGIRYLLDAERMVKHDCVFVIAGSGPLTNELQATYASDRIYWLGRISNDVMRRYLYAASVFAFPSITRNEAFGVALAEAMYCKCAPVTFTIGGSGVNWVSLGGKTGIEVRNSDSALFASAIDELLSDPEKMAELSDNAHDRVENKFTKSRVASQYISLYDQLYNE</sequence>
<dbReference type="InterPro" id="IPR001296">
    <property type="entry name" value="Glyco_trans_1"/>
</dbReference>
<name>A0ABV4CSJ3_9BACT</name>
<dbReference type="PANTHER" id="PTHR45947">
    <property type="entry name" value="SULFOQUINOVOSYL TRANSFERASE SQD2"/>
    <property type="match status" value="1"/>
</dbReference>
<organism evidence="3 4">
    <name type="scientific">Heminiphilus faecis</name>
    <dbReference type="NCBI Taxonomy" id="2601703"/>
    <lineage>
        <taxon>Bacteria</taxon>
        <taxon>Pseudomonadati</taxon>
        <taxon>Bacteroidota</taxon>
        <taxon>Bacteroidia</taxon>
        <taxon>Bacteroidales</taxon>
        <taxon>Muribaculaceae</taxon>
        <taxon>Heminiphilus</taxon>
    </lineage>
</organism>
<dbReference type="GO" id="GO:0016757">
    <property type="term" value="F:glycosyltransferase activity"/>
    <property type="evidence" value="ECO:0007669"/>
    <property type="project" value="UniProtKB-KW"/>
</dbReference>
<dbReference type="InterPro" id="IPR028098">
    <property type="entry name" value="Glyco_trans_4-like_N"/>
</dbReference>
<dbReference type="EMBL" id="JBCLPP010000003">
    <property type="protein sequence ID" value="MEY8244352.1"/>
    <property type="molecule type" value="Genomic_DNA"/>
</dbReference>
<reference evidence="3 4" key="1">
    <citation type="submission" date="2024-03" db="EMBL/GenBank/DDBJ databases">
        <title>Mouse gut bacterial collection (mGBC) of GemPharmatech.</title>
        <authorList>
            <person name="He Y."/>
            <person name="Dong L."/>
            <person name="Wu D."/>
            <person name="Gao X."/>
            <person name="Lin Z."/>
        </authorList>
    </citation>
    <scope>NUCLEOTIDE SEQUENCE [LARGE SCALE GENOMIC DNA]</scope>
    <source>
        <strain evidence="3 4">54-13</strain>
    </source>
</reference>
<protein>
    <submittedName>
        <fullName evidence="3">Glycosyltransferase</fullName>
        <ecNumber evidence="3">2.4.-.-</ecNumber>
    </submittedName>
</protein>